<dbReference type="Pfam" id="PF01541">
    <property type="entry name" value="GIY-YIG"/>
    <property type="match status" value="1"/>
</dbReference>
<accession>A0A9X5C746</accession>
<dbReference type="Proteomes" id="UP000474104">
    <property type="component" value="Unassembled WGS sequence"/>
</dbReference>
<dbReference type="SUPFAM" id="SSF82771">
    <property type="entry name" value="GIY-YIG endonuclease"/>
    <property type="match status" value="1"/>
</dbReference>
<dbReference type="InterPro" id="IPR000305">
    <property type="entry name" value="GIY-YIG_endonuc"/>
</dbReference>
<comment type="caution">
    <text evidence="2">The sequence shown here is derived from an EMBL/GenBank/DDBJ whole genome shotgun (WGS) entry which is preliminary data.</text>
</comment>
<dbReference type="OrthoDB" id="2068091at2"/>
<sequence>MGIFDLGAGILSGLTEGLGASSGKISLHEATKRAPNEMGCYKIYCGGGLKYVGKAEDGIRKRFVQYYNGTTAHYSSGRRIYENRDSIKVSWVICKTGEECKRLEAQWIKQYNPEWNTQSGWKKYGG</sequence>
<dbReference type="RefSeq" id="WP_044990137.1">
    <property type="nucleotide sequence ID" value="NZ_VIRB01000062.1"/>
</dbReference>
<reference evidence="2 3" key="1">
    <citation type="submission" date="2019-07" db="EMBL/GenBank/DDBJ databases">
        <title>Draft genome sequences of 15 bacterial species constituting the stable defined intestinal microbiota of the GM15 gnotobiotic mouse model.</title>
        <authorList>
            <person name="Elie C."/>
            <person name="Mathieu A."/>
            <person name="Saliou A."/>
            <person name="Darnaud M."/>
            <person name="Leulier F."/>
            <person name="Tamellini A."/>
        </authorList>
    </citation>
    <scope>NUCLEOTIDE SEQUENCE [LARGE SCALE GENOMIC DNA]</scope>
    <source>
        <strain evidence="3">ASF 502</strain>
    </source>
</reference>
<dbReference type="AlphaFoldDB" id="A0A9X5C746"/>
<dbReference type="InterPro" id="IPR035901">
    <property type="entry name" value="GIY-YIG_endonuc_sf"/>
</dbReference>
<proteinExistence type="predicted"/>
<dbReference type="PROSITE" id="PS50164">
    <property type="entry name" value="GIY_YIG"/>
    <property type="match status" value="1"/>
</dbReference>
<evidence type="ECO:0000313" key="3">
    <source>
        <dbReference type="Proteomes" id="UP000474104"/>
    </source>
</evidence>
<feature type="domain" description="GIY-YIG" evidence="1">
    <location>
        <begin position="36"/>
        <end position="117"/>
    </location>
</feature>
<dbReference type="Gene3D" id="3.40.1440.10">
    <property type="entry name" value="GIY-YIG endonuclease"/>
    <property type="match status" value="1"/>
</dbReference>
<organism evidence="2 3">
    <name type="scientific">Schaedlerella arabinosiphila</name>
    <dbReference type="NCBI Taxonomy" id="2044587"/>
    <lineage>
        <taxon>Bacteria</taxon>
        <taxon>Bacillati</taxon>
        <taxon>Bacillota</taxon>
        <taxon>Clostridia</taxon>
        <taxon>Lachnospirales</taxon>
        <taxon>Lachnospiraceae</taxon>
        <taxon>Schaedlerella</taxon>
    </lineage>
</organism>
<gene>
    <name evidence="2" type="ORF">FMM80_10205</name>
</gene>
<dbReference type="GO" id="GO:0006974">
    <property type="term" value="P:DNA damage response"/>
    <property type="evidence" value="ECO:0007669"/>
    <property type="project" value="TreeGrafter"/>
</dbReference>
<dbReference type="SMART" id="SM00465">
    <property type="entry name" value="GIYc"/>
    <property type="match status" value="1"/>
</dbReference>
<dbReference type="InterPro" id="IPR050066">
    <property type="entry name" value="UvrABC_protein_C"/>
</dbReference>
<evidence type="ECO:0000313" key="2">
    <source>
        <dbReference type="EMBL" id="NDO69032.1"/>
    </source>
</evidence>
<protein>
    <recommendedName>
        <fullName evidence="1">GIY-YIG domain-containing protein</fullName>
    </recommendedName>
</protein>
<dbReference type="EMBL" id="VIRB01000062">
    <property type="protein sequence ID" value="NDO69032.1"/>
    <property type="molecule type" value="Genomic_DNA"/>
</dbReference>
<name>A0A9X5C746_9FIRM</name>
<dbReference type="PANTHER" id="PTHR30562:SF1">
    <property type="entry name" value="UVRABC SYSTEM PROTEIN C"/>
    <property type="match status" value="1"/>
</dbReference>
<evidence type="ECO:0000259" key="1">
    <source>
        <dbReference type="PROSITE" id="PS50164"/>
    </source>
</evidence>
<dbReference type="PANTHER" id="PTHR30562">
    <property type="entry name" value="UVRC/OXIDOREDUCTASE"/>
    <property type="match status" value="1"/>
</dbReference>
<dbReference type="GO" id="GO:0009380">
    <property type="term" value="C:excinuclease repair complex"/>
    <property type="evidence" value="ECO:0007669"/>
    <property type="project" value="TreeGrafter"/>
</dbReference>